<dbReference type="Pfam" id="PF24088">
    <property type="entry name" value="DUF7373"/>
    <property type="match status" value="1"/>
</dbReference>
<keyword evidence="1" id="KW-0732">Signal</keyword>
<evidence type="ECO:0000313" key="4">
    <source>
        <dbReference type="EMBL" id="NMN98972.1"/>
    </source>
</evidence>
<dbReference type="AlphaFoldDB" id="A0A848KQV5"/>
<sequence length="417" mass="45208">MNSFGGSRLRRAAAVVLSCALAVTVAGCTIEGSAKPIDPNAAIDVNALDSGNYKTKPPNEGLGTVKSDSQGKLWEAKRLANYVINPVQVDDSLTRFVQPTFPIRDAAALSNGFGAVFTKATGAPAFKYNMDFGFIAGRASETSTTDNKNSSSLLIGVFVFPDDAAAKGAADEFLAAHKAPDPLIDPNKVPDTKPVSLPDYPDARALYTEDNTDKKPVISVFYPKGRYVIYQWVEGRKALPDLVTTAQTTLSKELPLLDQFKPTPNDKLKDIPLDTDNMLVRTLPADEPDSHQSAVYDQRGGIHFQTNSKIAEDNFAKAGVDRVSPGAASVYRAKDDQSAQQLLGLFYDELKSAYKPIASPDGLPAVRCYKLSDTKQAYAQFWCLGSRGRYAFEVTSSQMNDVYQKAAAEIKILVNNE</sequence>
<name>A0A848KQV5_9NOCA</name>
<evidence type="ECO:0000256" key="1">
    <source>
        <dbReference type="SAM" id="SignalP"/>
    </source>
</evidence>
<feature type="signal peptide" evidence="1">
    <location>
        <begin position="1"/>
        <end position="28"/>
    </location>
</feature>
<organism evidence="4 5">
    <name type="scientific">Antrihabitans stalactiti</name>
    <dbReference type="NCBI Taxonomy" id="2584121"/>
    <lineage>
        <taxon>Bacteria</taxon>
        <taxon>Bacillati</taxon>
        <taxon>Actinomycetota</taxon>
        <taxon>Actinomycetes</taxon>
        <taxon>Mycobacteriales</taxon>
        <taxon>Nocardiaceae</taxon>
        <taxon>Antrihabitans</taxon>
    </lineage>
</organism>
<dbReference type="EMBL" id="VCQU01000013">
    <property type="protein sequence ID" value="NMN98972.1"/>
    <property type="molecule type" value="Genomic_DNA"/>
</dbReference>
<dbReference type="InterPro" id="IPR055797">
    <property type="entry name" value="DUF7373"/>
</dbReference>
<feature type="chain" id="PRO_5038447437" evidence="1">
    <location>
        <begin position="29"/>
        <end position="417"/>
    </location>
</feature>
<evidence type="ECO:0000259" key="3">
    <source>
        <dbReference type="Pfam" id="PF24092"/>
    </source>
</evidence>
<dbReference type="Pfam" id="PF24092">
    <property type="entry name" value="DUF7373_C"/>
    <property type="match status" value="1"/>
</dbReference>
<feature type="domain" description="DUF7373" evidence="2">
    <location>
        <begin position="63"/>
        <end position="273"/>
    </location>
</feature>
<dbReference type="InterPro" id="IPR056463">
    <property type="entry name" value="DUF7373_C"/>
</dbReference>
<reference evidence="4 5" key="1">
    <citation type="submission" date="2019-05" db="EMBL/GenBank/DDBJ databases">
        <authorList>
            <person name="Lee S.D."/>
        </authorList>
    </citation>
    <scope>NUCLEOTIDE SEQUENCE [LARGE SCALE GENOMIC DNA]</scope>
    <source>
        <strain evidence="4 5">YC2-7</strain>
    </source>
</reference>
<comment type="caution">
    <text evidence="4">The sequence shown here is derived from an EMBL/GenBank/DDBJ whole genome shotgun (WGS) entry which is preliminary data.</text>
</comment>
<feature type="domain" description="DUF7373" evidence="3">
    <location>
        <begin position="278"/>
        <end position="416"/>
    </location>
</feature>
<reference evidence="4 5" key="2">
    <citation type="submission" date="2020-06" db="EMBL/GenBank/DDBJ databases">
        <title>Antribacter stalactiti gen. nov., sp. nov., a new member of the family Nacardiaceae isolated from a cave.</title>
        <authorList>
            <person name="Kim I.S."/>
        </authorList>
    </citation>
    <scope>NUCLEOTIDE SEQUENCE [LARGE SCALE GENOMIC DNA]</scope>
    <source>
        <strain evidence="4 5">YC2-7</strain>
    </source>
</reference>
<evidence type="ECO:0000313" key="5">
    <source>
        <dbReference type="Proteomes" id="UP000535543"/>
    </source>
</evidence>
<accession>A0A848KQV5</accession>
<dbReference type="RefSeq" id="WP_169593794.1">
    <property type="nucleotide sequence ID" value="NZ_VCQU01000013.1"/>
</dbReference>
<gene>
    <name evidence="4" type="ORF">FGL95_28445</name>
</gene>
<proteinExistence type="predicted"/>
<dbReference type="Proteomes" id="UP000535543">
    <property type="component" value="Unassembled WGS sequence"/>
</dbReference>
<keyword evidence="5" id="KW-1185">Reference proteome</keyword>
<evidence type="ECO:0000259" key="2">
    <source>
        <dbReference type="Pfam" id="PF24088"/>
    </source>
</evidence>
<protein>
    <submittedName>
        <fullName evidence="4">Uncharacterized protein</fullName>
    </submittedName>
</protein>